<dbReference type="InterPro" id="IPR010730">
    <property type="entry name" value="HET"/>
</dbReference>
<sequence length="261" mass="28576">MLTLDFEILDVFPALPYVTQSADNGCDCCRWLKGNLTSELDELLPAPGRSKEFRISITGQYCWGGGLEHSTPGPGLQALVITYQLYLLPSLTPMSDNGFTLAFAVEADTHGPLQSWLDLRVNESGYIMTPKTASWLRSQLDACRCPAQDDPGGFVPTRLIKVDCNPPRLVRTADLTAANGGTIVPKYSALSYCWGPPEASKLQLKSEVASLYQRTSGLLGIEMTPVLRDAIATTRALEIPYLWVDALCIVQDDALGWEFEA</sequence>
<dbReference type="PANTHER" id="PTHR33112:SF16">
    <property type="entry name" value="HETEROKARYON INCOMPATIBILITY DOMAIN-CONTAINING PROTEIN"/>
    <property type="match status" value="1"/>
</dbReference>
<proteinExistence type="predicted"/>
<reference evidence="2" key="1">
    <citation type="submission" date="2023-10" db="EMBL/GenBank/DDBJ databases">
        <authorList>
            <person name="Hackl T."/>
        </authorList>
    </citation>
    <scope>NUCLEOTIDE SEQUENCE</scope>
</reference>
<protein>
    <submittedName>
        <fullName evidence="2">Uu.00g145900.m01.CDS01</fullName>
    </submittedName>
</protein>
<gene>
    <name evidence="2" type="ORF">KHLLAP_LOCUS10032</name>
</gene>
<accession>A0AAI8VRT0</accession>
<dbReference type="Proteomes" id="UP001295740">
    <property type="component" value="Unassembled WGS sequence"/>
</dbReference>
<name>A0AAI8VRT0_9PEZI</name>
<dbReference type="EMBL" id="CAUWAG010000012">
    <property type="protein sequence ID" value="CAJ2509564.1"/>
    <property type="molecule type" value="Genomic_DNA"/>
</dbReference>
<evidence type="ECO:0000313" key="3">
    <source>
        <dbReference type="Proteomes" id="UP001295740"/>
    </source>
</evidence>
<feature type="domain" description="Heterokaryon incompatibility" evidence="1">
    <location>
        <begin position="187"/>
        <end position="258"/>
    </location>
</feature>
<dbReference type="AlphaFoldDB" id="A0AAI8VRT0"/>
<evidence type="ECO:0000313" key="2">
    <source>
        <dbReference type="EMBL" id="CAJ2509564.1"/>
    </source>
</evidence>
<organism evidence="2 3">
    <name type="scientific">Anthostomella pinea</name>
    <dbReference type="NCBI Taxonomy" id="933095"/>
    <lineage>
        <taxon>Eukaryota</taxon>
        <taxon>Fungi</taxon>
        <taxon>Dikarya</taxon>
        <taxon>Ascomycota</taxon>
        <taxon>Pezizomycotina</taxon>
        <taxon>Sordariomycetes</taxon>
        <taxon>Xylariomycetidae</taxon>
        <taxon>Xylariales</taxon>
        <taxon>Xylariaceae</taxon>
        <taxon>Anthostomella</taxon>
    </lineage>
</organism>
<comment type="caution">
    <text evidence="2">The sequence shown here is derived from an EMBL/GenBank/DDBJ whole genome shotgun (WGS) entry which is preliminary data.</text>
</comment>
<dbReference type="PANTHER" id="PTHR33112">
    <property type="entry name" value="DOMAIN PROTEIN, PUTATIVE-RELATED"/>
    <property type="match status" value="1"/>
</dbReference>
<keyword evidence="3" id="KW-1185">Reference proteome</keyword>
<evidence type="ECO:0000259" key="1">
    <source>
        <dbReference type="Pfam" id="PF06985"/>
    </source>
</evidence>
<dbReference type="Pfam" id="PF06985">
    <property type="entry name" value="HET"/>
    <property type="match status" value="1"/>
</dbReference>